<comment type="caution">
    <text evidence="1">The sequence shown here is derived from an EMBL/GenBank/DDBJ whole genome shotgun (WGS) entry which is preliminary data.</text>
</comment>
<organism evidence="1 2">
    <name type="scientific">Sphingobium algorifonticola</name>
    <dbReference type="NCBI Taxonomy" id="2008318"/>
    <lineage>
        <taxon>Bacteria</taxon>
        <taxon>Pseudomonadati</taxon>
        <taxon>Pseudomonadota</taxon>
        <taxon>Alphaproteobacteria</taxon>
        <taxon>Sphingomonadales</taxon>
        <taxon>Sphingomonadaceae</taxon>
        <taxon>Sphingobium</taxon>
    </lineage>
</organism>
<evidence type="ECO:0000313" key="1">
    <source>
        <dbReference type="EMBL" id="RVT43346.1"/>
    </source>
</evidence>
<dbReference type="EMBL" id="RZUL01000001">
    <property type="protein sequence ID" value="RVT43346.1"/>
    <property type="molecule type" value="Genomic_DNA"/>
</dbReference>
<keyword evidence="2" id="KW-1185">Reference proteome</keyword>
<reference evidence="1 2" key="1">
    <citation type="submission" date="2019-01" db="EMBL/GenBank/DDBJ databases">
        <authorList>
            <person name="Chen W.-M."/>
        </authorList>
    </citation>
    <scope>NUCLEOTIDE SEQUENCE [LARGE SCALE GENOMIC DNA]</scope>
    <source>
        <strain evidence="1 2">TLA-22</strain>
    </source>
</reference>
<dbReference type="Proteomes" id="UP000282977">
    <property type="component" value="Unassembled WGS sequence"/>
</dbReference>
<sequence>MTVAALDMLRDAFAALRTALEGNDAIALDAAAARVREATAQVRAAGAWRDEPAVRAGLKDLMPVIESARIHTNVLQDHVRQRMEMAAAHGARQTPLTYGR</sequence>
<evidence type="ECO:0008006" key="3">
    <source>
        <dbReference type="Google" id="ProtNLM"/>
    </source>
</evidence>
<evidence type="ECO:0000313" key="2">
    <source>
        <dbReference type="Proteomes" id="UP000282977"/>
    </source>
</evidence>
<accession>A0A437JBP5</accession>
<dbReference type="AlphaFoldDB" id="A0A437JBP5"/>
<proteinExistence type="predicted"/>
<gene>
    <name evidence="1" type="ORF">ENE74_01555</name>
</gene>
<name>A0A437JBP5_9SPHN</name>
<protein>
    <recommendedName>
        <fullName evidence="3">Flagellar protein FliT</fullName>
    </recommendedName>
</protein>
<dbReference type="OrthoDB" id="7478129at2"/>
<dbReference type="RefSeq" id="WP_127688882.1">
    <property type="nucleotide sequence ID" value="NZ_RZUL01000001.1"/>
</dbReference>